<keyword evidence="4" id="KW-1185">Reference proteome</keyword>
<evidence type="ECO:0000313" key="3">
    <source>
        <dbReference type="EMBL" id="VDO95286.1"/>
    </source>
</evidence>
<accession>A0A3P7Z1X5</accession>
<reference evidence="5" key="2">
    <citation type="submission" date="2019-09" db="UniProtKB">
        <authorList>
            <consortium name="WormBaseParasite"/>
        </authorList>
    </citation>
    <scope>IDENTIFICATION</scope>
</reference>
<feature type="region of interest" description="Disordered" evidence="1">
    <location>
        <begin position="90"/>
        <end position="110"/>
    </location>
</feature>
<evidence type="ECO:0000256" key="1">
    <source>
        <dbReference type="SAM" id="MobiDB-lite"/>
    </source>
</evidence>
<name>A0A183FXD0_HELPZ</name>
<organism evidence="4 5">
    <name type="scientific">Heligmosomoides polygyrus</name>
    <name type="common">Parasitic roundworm</name>
    <dbReference type="NCBI Taxonomy" id="6339"/>
    <lineage>
        <taxon>Eukaryota</taxon>
        <taxon>Metazoa</taxon>
        <taxon>Ecdysozoa</taxon>
        <taxon>Nematoda</taxon>
        <taxon>Chromadorea</taxon>
        <taxon>Rhabditida</taxon>
        <taxon>Rhabditina</taxon>
        <taxon>Rhabditomorpha</taxon>
        <taxon>Strongyloidea</taxon>
        <taxon>Heligmosomidae</taxon>
        <taxon>Heligmosomoides</taxon>
    </lineage>
</organism>
<evidence type="ECO:0000256" key="2">
    <source>
        <dbReference type="SAM" id="SignalP"/>
    </source>
</evidence>
<protein>
    <submittedName>
        <fullName evidence="5">Secreted protein</fullName>
    </submittedName>
</protein>
<keyword evidence="2" id="KW-0732">Signal</keyword>
<dbReference type="Proteomes" id="UP000050761">
    <property type="component" value="Unassembled WGS sequence"/>
</dbReference>
<gene>
    <name evidence="3" type="ORF">HPBE_LOCUS13200</name>
</gene>
<feature type="chain" id="PRO_5044551716" evidence="2">
    <location>
        <begin position="23"/>
        <end position="110"/>
    </location>
</feature>
<sequence length="110" mass="12363">MCLEMMLGLIIVVKLLEDPAAPSRDDEEEAFLGKERGNFFEAQCLSSFHTFNIVSFTITSIPSPRSYVLRWEPSFEAGLGRSQCEVPKKEYRRSPAVESTIGPRSGQGYK</sequence>
<evidence type="ECO:0000313" key="5">
    <source>
        <dbReference type="WBParaSite" id="HPBE_0001319901-mRNA-1"/>
    </source>
</evidence>
<dbReference type="EMBL" id="UZAH01027819">
    <property type="protein sequence ID" value="VDO95286.1"/>
    <property type="molecule type" value="Genomic_DNA"/>
</dbReference>
<feature type="signal peptide" evidence="2">
    <location>
        <begin position="1"/>
        <end position="22"/>
    </location>
</feature>
<reference evidence="3 4" key="1">
    <citation type="submission" date="2018-11" db="EMBL/GenBank/DDBJ databases">
        <authorList>
            <consortium name="Pathogen Informatics"/>
        </authorList>
    </citation>
    <scope>NUCLEOTIDE SEQUENCE [LARGE SCALE GENOMIC DNA]</scope>
</reference>
<dbReference type="AlphaFoldDB" id="A0A183FXD0"/>
<evidence type="ECO:0000313" key="4">
    <source>
        <dbReference type="Proteomes" id="UP000050761"/>
    </source>
</evidence>
<proteinExistence type="predicted"/>
<dbReference type="WBParaSite" id="HPBE_0001319901-mRNA-1">
    <property type="protein sequence ID" value="HPBE_0001319901-mRNA-1"/>
    <property type="gene ID" value="HPBE_0001319901"/>
</dbReference>
<accession>A0A183FXD0</accession>